<evidence type="ECO:0000313" key="6">
    <source>
        <dbReference type="Proteomes" id="UP000256970"/>
    </source>
</evidence>
<evidence type="ECO:0000259" key="4">
    <source>
        <dbReference type="Pfam" id="PF12697"/>
    </source>
</evidence>
<evidence type="ECO:0000256" key="1">
    <source>
        <dbReference type="ARBA" id="ARBA00010088"/>
    </source>
</evidence>
<keyword evidence="6" id="KW-1185">Reference proteome</keyword>
<evidence type="ECO:0000256" key="3">
    <source>
        <dbReference type="SAM" id="MobiDB-lite"/>
    </source>
</evidence>
<evidence type="ECO:0000313" key="5">
    <source>
        <dbReference type="EMBL" id="SZX67914.1"/>
    </source>
</evidence>
<accession>A0A383VT47</accession>
<name>A0A383VT47_TETOB</name>
<dbReference type="EMBL" id="FNXT01000821">
    <property type="protein sequence ID" value="SZX67914.1"/>
    <property type="molecule type" value="Genomic_DNA"/>
</dbReference>
<dbReference type="Gene3D" id="3.40.50.1820">
    <property type="entry name" value="alpha/beta hydrolase"/>
    <property type="match status" value="2"/>
</dbReference>
<dbReference type="PANTHER" id="PTHR43248">
    <property type="entry name" value="2-SUCCINYL-6-HYDROXY-2,4-CYCLOHEXADIENE-1-CARBOXYLATE SYNTHASE"/>
    <property type="match status" value="1"/>
</dbReference>
<dbReference type="Pfam" id="PF12697">
    <property type="entry name" value="Abhydrolase_6"/>
    <property type="match status" value="1"/>
</dbReference>
<keyword evidence="2" id="KW-0378">Hydrolase</keyword>
<sequence length="473" mass="50945">MVHHSSVQLLPSLTHALRAAAPACNAALWCCSRAFSSSTPHLQQQQQQQETAEPLTGLAFDEVFVQQGGPYAGSSSSNGSEDQAIQEPITAVFLHGLLGSSRNWRSFSRKLAQDAAARTNRDVRMLLVDLRCHGDSASRYGLHPPHSMAAAANDVAQLIKQQLGGQAPHLLAGLSLGGKVALQLLKQMVEEEEQQQQQQQAAGQYHHHGMYEAAPPISPPEDFKLSCSLPNTTTSSSSSSQASSSSLPTAAANATDAVASSQLPQPPFRGLPQQVWVLDSQPGTVPLDVDAPTSVGKIIQLIHQIPTPLPNRQALYKYLEPKGIPLPVAQWLGTSLVPGGRWGSSSSSSSGNGNGSSDQQLDWVFDITGAAALYNSYRLSSYWDVLTQPPPGVVVHLVRGELSDRWTSHMLQQLADAEAKWQEASSEAPENVGELQLHVLEKAGHWLQADNPEGLAALMSPWLKDLHQARLLW</sequence>
<dbReference type="InterPro" id="IPR051601">
    <property type="entry name" value="Serine_prot/Carboxylest_S33"/>
</dbReference>
<reference evidence="5 6" key="1">
    <citation type="submission" date="2016-10" db="EMBL/GenBank/DDBJ databases">
        <authorList>
            <person name="Cai Z."/>
        </authorList>
    </citation>
    <scope>NUCLEOTIDE SEQUENCE [LARGE SCALE GENOMIC DNA]</scope>
</reference>
<evidence type="ECO:0000256" key="2">
    <source>
        <dbReference type="ARBA" id="ARBA00022801"/>
    </source>
</evidence>
<dbReference type="PANTHER" id="PTHR43248:SF3">
    <property type="entry name" value="AB HYDROLASE-1 DOMAIN-CONTAINING PROTEIN"/>
    <property type="match status" value="1"/>
</dbReference>
<gene>
    <name evidence="5" type="ORF">BQ4739_LOCUS8251</name>
</gene>
<dbReference type="GO" id="GO:0016787">
    <property type="term" value="F:hydrolase activity"/>
    <property type="evidence" value="ECO:0007669"/>
    <property type="project" value="UniProtKB-KW"/>
</dbReference>
<dbReference type="InterPro" id="IPR000073">
    <property type="entry name" value="AB_hydrolase_1"/>
</dbReference>
<protein>
    <recommendedName>
        <fullName evidence="4">AB hydrolase-1 domain-containing protein</fullName>
    </recommendedName>
</protein>
<feature type="domain" description="AB hydrolase-1" evidence="4">
    <location>
        <begin position="92"/>
        <end position="457"/>
    </location>
</feature>
<organism evidence="5 6">
    <name type="scientific">Tetradesmus obliquus</name>
    <name type="common">Green alga</name>
    <name type="synonym">Acutodesmus obliquus</name>
    <dbReference type="NCBI Taxonomy" id="3088"/>
    <lineage>
        <taxon>Eukaryota</taxon>
        <taxon>Viridiplantae</taxon>
        <taxon>Chlorophyta</taxon>
        <taxon>core chlorophytes</taxon>
        <taxon>Chlorophyceae</taxon>
        <taxon>CS clade</taxon>
        <taxon>Sphaeropleales</taxon>
        <taxon>Scenedesmaceae</taxon>
        <taxon>Tetradesmus</taxon>
    </lineage>
</organism>
<feature type="region of interest" description="Disordered" evidence="3">
    <location>
        <begin position="192"/>
        <end position="249"/>
    </location>
</feature>
<dbReference type="Proteomes" id="UP000256970">
    <property type="component" value="Unassembled WGS sequence"/>
</dbReference>
<feature type="compositionally biased region" description="Low complexity" evidence="3">
    <location>
        <begin position="228"/>
        <end position="249"/>
    </location>
</feature>
<comment type="similarity">
    <text evidence="1">Belongs to the peptidase S33 family.</text>
</comment>
<dbReference type="STRING" id="3088.A0A383VT47"/>
<dbReference type="SUPFAM" id="SSF53474">
    <property type="entry name" value="alpha/beta-Hydrolases"/>
    <property type="match status" value="1"/>
</dbReference>
<dbReference type="AlphaFoldDB" id="A0A383VT47"/>
<dbReference type="InterPro" id="IPR029058">
    <property type="entry name" value="AB_hydrolase_fold"/>
</dbReference>
<proteinExistence type="inferred from homology"/>